<dbReference type="Proteomes" id="UP000492821">
    <property type="component" value="Unassembled WGS sequence"/>
</dbReference>
<name>A0A7E4VLC4_PANRE</name>
<accession>A0A7E4VLC4</accession>
<dbReference type="AlphaFoldDB" id="A0A7E4VLC4"/>
<keyword evidence="2" id="KW-1185">Reference proteome</keyword>
<feature type="region of interest" description="Disordered" evidence="1">
    <location>
        <begin position="31"/>
        <end position="79"/>
    </location>
</feature>
<evidence type="ECO:0000313" key="3">
    <source>
        <dbReference type="WBParaSite" id="Pan_g21558.t1"/>
    </source>
</evidence>
<organism evidence="2 3">
    <name type="scientific">Panagrellus redivivus</name>
    <name type="common">Microworm</name>
    <dbReference type="NCBI Taxonomy" id="6233"/>
    <lineage>
        <taxon>Eukaryota</taxon>
        <taxon>Metazoa</taxon>
        <taxon>Ecdysozoa</taxon>
        <taxon>Nematoda</taxon>
        <taxon>Chromadorea</taxon>
        <taxon>Rhabditida</taxon>
        <taxon>Tylenchina</taxon>
        <taxon>Panagrolaimomorpha</taxon>
        <taxon>Panagrolaimoidea</taxon>
        <taxon>Panagrolaimidae</taxon>
        <taxon>Panagrellus</taxon>
    </lineage>
</organism>
<dbReference type="WBParaSite" id="Pan_g21558.t1">
    <property type="protein sequence ID" value="Pan_g21558.t1"/>
    <property type="gene ID" value="Pan_g21558"/>
</dbReference>
<reference evidence="2" key="1">
    <citation type="journal article" date="2013" name="Genetics">
        <title>The draft genome and transcriptome of Panagrellus redivivus are shaped by the harsh demands of a free-living lifestyle.</title>
        <authorList>
            <person name="Srinivasan J."/>
            <person name="Dillman A.R."/>
            <person name="Macchietto M.G."/>
            <person name="Heikkinen L."/>
            <person name="Lakso M."/>
            <person name="Fracchia K.M."/>
            <person name="Antoshechkin I."/>
            <person name="Mortazavi A."/>
            <person name="Wong G."/>
            <person name="Sternberg P.W."/>
        </authorList>
    </citation>
    <scope>NUCLEOTIDE SEQUENCE [LARGE SCALE GENOMIC DNA]</scope>
    <source>
        <strain evidence="2">MT8872</strain>
    </source>
</reference>
<protein>
    <submittedName>
        <fullName evidence="3">Uncharacterized protein</fullName>
    </submittedName>
</protein>
<evidence type="ECO:0000313" key="2">
    <source>
        <dbReference type="Proteomes" id="UP000492821"/>
    </source>
</evidence>
<evidence type="ECO:0000256" key="1">
    <source>
        <dbReference type="SAM" id="MobiDB-lite"/>
    </source>
</evidence>
<reference evidence="3" key="2">
    <citation type="submission" date="2020-10" db="UniProtKB">
        <authorList>
            <consortium name="WormBaseParasite"/>
        </authorList>
    </citation>
    <scope>IDENTIFICATION</scope>
</reference>
<sequence>MPSPSMHLQRRLEARRLEGFSLLSHLPVASVDTSFPPSRAPPNLPSFSGRHHQRSPGAHPRQSSVLLLSCDAQVPQEER</sequence>
<proteinExistence type="predicted"/>